<dbReference type="EMBL" id="PDUG01000004">
    <property type="protein sequence ID" value="PIC31602.1"/>
    <property type="molecule type" value="Genomic_DNA"/>
</dbReference>
<feature type="compositionally biased region" description="Acidic residues" evidence="1">
    <location>
        <begin position="214"/>
        <end position="227"/>
    </location>
</feature>
<proteinExistence type="predicted"/>
<dbReference type="PANTHER" id="PTHR21449:SF3">
    <property type="entry name" value="DOMON DOMAIN-CONTAINING PROTEIN"/>
    <property type="match status" value="1"/>
</dbReference>
<dbReference type="Proteomes" id="UP000230233">
    <property type="component" value="Chromosome IV"/>
</dbReference>
<feature type="compositionally biased region" description="Acidic residues" evidence="1">
    <location>
        <begin position="346"/>
        <end position="365"/>
    </location>
</feature>
<comment type="caution">
    <text evidence="3">The sequence shown here is derived from an EMBL/GenBank/DDBJ whole genome shotgun (WGS) entry which is preliminary data.</text>
</comment>
<protein>
    <recommendedName>
        <fullName evidence="5">DOMON domain-containing protein</fullName>
    </recommendedName>
</protein>
<feature type="compositionally biased region" description="Acidic residues" evidence="1">
    <location>
        <begin position="288"/>
        <end position="304"/>
    </location>
</feature>
<feature type="compositionally biased region" description="Basic residues" evidence="1">
    <location>
        <begin position="272"/>
        <end position="284"/>
    </location>
</feature>
<feature type="compositionally biased region" description="Basic and acidic residues" evidence="1">
    <location>
        <begin position="228"/>
        <end position="244"/>
    </location>
</feature>
<feature type="compositionally biased region" description="Acidic residues" evidence="1">
    <location>
        <begin position="256"/>
        <end position="268"/>
    </location>
</feature>
<dbReference type="PANTHER" id="PTHR21449">
    <property type="entry name" value="PROTEIN CBG05271-RELATED"/>
    <property type="match status" value="1"/>
</dbReference>
<feature type="chain" id="PRO_5013667206" description="DOMON domain-containing protein" evidence="2">
    <location>
        <begin position="23"/>
        <end position="389"/>
    </location>
</feature>
<dbReference type="AlphaFoldDB" id="A0A2G5TWE1"/>
<sequence length="389" mass="45046">MPKIFIFLFPLIFLLINASTDCSQPNSCYGLPANCQPDTNCHVFFRFDAQGNLDVHLNEVIDRMAYMAVAVKELPDLRSEYLICLPAQQRRLRGVAGSGEPIQITEEHMARYVRQLSATSFVCSFLATELPDGFQNSDGFSVSEGIYSEDLVIPSSESLQKSSDDIFSHPIASRFRDSEDFLSSDEKKKTSDLLGKMRRISGDDDDDLEALLEEENDDVEDSDDLEEMMDKKYSTRRREEENKKKKEVRRRPKKEEEEEEDSEDAEDSESPRKKKKPTSRRSRPSRYEEDDEEEEEEFDPMEEGDVPKRRRPTSRRGNSEDNEDEEEEKPKKKTTKKENRKKKDSDEDDDDYYNEKEDRDDDEDNGSITLHHTTATLGFSLIALWIIAH</sequence>
<evidence type="ECO:0008006" key="5">
    <source>
        <dbReference type="Google" id="ProtNLM"/>
    </source>
</evidence>
<keyword evidence="4" id="KW-1185">Reference proteome</keyword>
<keyword evidence="2" id="KW-0732">Signal</keyword>
<feature type="compositionally biased region" description="Basic residues" evidence="1">
    <location>
        <begin position="331"/>
        <end position="342"/>
    </location>
</feature>
<feature type="region of interest" description="Disordered" evidence="1">
    <location>
        <begin position="214"/>
        <end position="369"/>
    </location>
</feature>
<evidence type="ECO:0000313" key="3">
    <source>
        <dbReference type="EMBL" id="PIC31602.1"/>
    </source>
</evidence>
<evidence type="ECO:0000313" key="4">
    <source>
        <dbReference type="Proteomes" id="UP000230233"/>
    </source>
</evidence>
<accession>A0A2G5TWE1</accession>
<evidence type="ECO:0000256" key="2">
    <source>
        <dbReference type="SAM" id="SignalP"/>
    </source>
</evidence>
<evidence type="ECO:0000256" key="1">
    <source>
        <dbReference type="SAM" id="MobiDB-lite"/>
    </source>
</evidence>
<reference evidence="4" key="1">
    <citation type="submission" date="2017-10" db="EMBL/GenBank/DDBJ databases">
        <title>Rapid genome shrinkage in a self-fertile nematode reveals novel sperm competition proteins.</title>
        <authorList>
            <person name="Yin D."/>
            <person name="Schwarz E.M."/>
            <person name="Thomas C.G."/>
            <person name="Felde R.L."/>
            <person name="Korf I.F."/>
            <person name="Cutter A.D."/>
            <person name="Schartner C.M."/>
            <person name="Ralston E.J."/>
            <person name="Meyer B.J."/>
            <person name="Haag E.S."/>
        </authorList>
    </citation>
    <scope>NUCLEOTIDE SEQUENCE [LARGE SCALE GENOMIC DNA]</scope>
    <source>
        <strain evidence="4">JU1422</strain>
    </source>
</reference>
<feature type="signal peptide" evidence="2">
    <location>
        <begin position="1"/>
        <end position="22"/>
    </location>
</feature>
<organism evidence="3 4">
    <name type="scientific">Caenorhabditis nigoni</name>
    <dbReference type="NCBI Taxonomy" id="1611254"/>
    <lineage>
        <taxon>Eukaryota</taxon>
        <taxon>Metazoa</taxon>
        <taxon>Ecdysozoa</taxon>
        <taxon>Nematoda</taxon>
        <taxon>Chromadorea</taxon>
        <taxon>Rhabditida</taxon>
        <taxon>Rhabditina</taxon>
        <taxon>Rhabditomorpha</taxon>
        <taxon>Rhabditoidea</taxon>
        <taxon>Rhabditidae</taxon>
        <taxon>Peloderinae</taxon>
        <taxon>Caenorhabditis</taxon>
    </lineage>
</organism>
<gene>
    <name evidence="3" type="primary">Cnig_chr_IV.g12247</name>
    <name evidence="3" type="ORF">B9Z55_012247</name>
</gene>
<dbReference type="OrthoDB" id="5876241at2759"/>
<name>A0A2G5TWE1_9PELO</name>